<organism evidence="2">
    <name type="scientific">uncultured Anaerotruncus sp</name>
    <dbReference type="NCBI Taxonomy" id="905011"/>
    <lineage>
        <taxon>Bacteria</taxon>
        <taxon>Bacillati</taxon>
        <taxon>Bacillota</taxon>
        <taxon>Clostridia</taxon>
        <taxon>Eubacteriales</taxon>
        <taxon>Oscillospiraceae</taxon>
        <taxon>Anaerotruncus</taxon>
        <taxon>environmental samples</taxon>
    </lineage>
</organism>
<sequence>MEKILLLTDSACDIPLDVARDLGIWVMPIPIEVDGAPHHDGDFTLDEFYDILERCKKIPTTSHINYHQFLQQYLQADEQGYTHLLHVTINAQGSNMIQAANHAKELFVQQRPQSQMHIDIIDSGTYSVGYGFPLTEAARMLQKGVGYAAVRDYLLDWFGSLEIYFSVYSLDFVKKSGRVSCTAAFVGDILGLRPIIRIMDGRVEVVDKVRGDAKVVPALAGWAQKQMCERSPYATLCARYFDRRAQLTGAMQKALGYPPVGEYRAGACIAINAGPQIIGVMVKGHRRR</sequence>
<protein>
    <submittedName>
        <fullName evidence="2">DegV domain-containing protein SAV0749</fullName>
    </submittedName>
</protein>
<gene>
    <name evidence="2" type="ORF">SAMEA3545359_01981</name>
</gene>
<reference evidence="2" key="1">
    <citation type="submission" date="2015-09" db="EMBL/GenBank/DDBJ databases">
        <authorList>
            <consortium name="Pathogen Informatics"/>
        </authorList>
    </citation>
    <scope>NUCLEOTIDE SEQUENCE</scope>
    <source>
        <strain evidence="2">2789STDY5834896</strain>
    </source>
</reference>
<proteinExistence type="predicted"/>
<dbReference type="Gene3D" id="3.30.1180.10">
    <property type="match status" value="1"/>
</dbReference>
<dbReference type="InterPro" id="IPR003797">
    <property type="entry name" value="DegV"/>
</dbReference>
<dbReference type="NCBIfam" id="TIGR00762">
    <property type="entry name" value="DegV"/>
    <property type="match status" value="1"/>
</dbReference>
<dbReference type="Gene3D" id="3.40.50.10170">
    <property type="match status" value="1"/>
</dbReference>
<dbReference type="AlphaFoldDB" id="A0A1C6J7N0"/>
<evidence type="ECO:0000256" key="1">
    <source>
        <dbReference type="ARBA" id="ARBA00023121"/>
    </source>
</evidence>
<dbReference type="PANTHER" id="PTHR33434">
    <property type="entry name" value="DEGV DOMAIN-CONTAINING PROTEIN DR_1986-RELATED"/>
    <property type="match status" value="1"/>
</dbReference>
<dbReference type="EMBL" id="FMHG01000001">
    <property type="protein sequence ID" value="SCJ78117.1"/>
    <property type="molecule type" value="Genomic_DNA"/>
</dbReference>
<evidence type="ECO:0000313" key="2">
    <source>
        <dbReference type="EMBL" id="SCJ78117.1"/>
    </source>
</evidence>
<name>A0A1C6J7N0_9FIRM</name>
<dbReference type="GO" id="GO:0008289">
    <property type="term" value="F:lipid binding"/>
    <property type="evidence" value="ECO:0007669"/>
    <property type="project" value="UniProtKB-KW"/>
</dbReference>
<dbReference type="PANTHER" id="PTHR33434:SF2">
    <property type="entry name" value="FATTY ACID-BINDING PROTEIN TM_1468"/>
    <property type="match status" value="1"/>
</dbReference>
<accession>A0A1C6J7N0</accession>
<dbReference type="SUPFAM" id="SSF82549">
    <property type="entry name" value="DAK1/DegV-like"/>
    <property type="match status" value="1"/>
</dbReference>
<dbReference type="InterPro" id="IPR050270">
    <property type="entry name" value="DegV_domain_contain"/>
</dbReference>
<dbReference type="PROSITE" id="PS51482">
    <property type="entry name" value="DEGV"/>
    <property type="match status" value="1"/>
</dbReference>
<keyword evidence="1" id="KW-0446">Lipid-binding</keyword>
<dbReference type="InterPro" id="IPR043168">
    <property type="entry name" value="DegV_C"/>
</dbReference>
<dbReference type="Pfam" id="PF02645">
    <property type="entry name" value="DegV"/>
    <property type="match status" value="1"/>
</dbReference>